<proteinExistence type="predicted"/>
<dbReference type="InterPro" id="IPR011990">
    <property type="entry name" value="TPR-like_helical_dom_sf"/>
</dbReference>
<dbReference type="GeneID" id="92378821"/>
<sequence>MLRCTVVGHHRSGKARAFVFRDPSLRMMRAGSGYQQLRRMGMPMQVGMGWRKVDSFHANTQYQHAWPLLSHDDLGNSDQSNNTKNIMYSMYMPKRNKGTAPWFRGADTYSVKYCEQGRYEYQRYLMINRFPSEYKKHFLSFLSNIRMSSGSATIPQEALHWLLRMIVDNFNPQHVHYIAAMKTLQSAGELDMARDVWKIMERQQTWPCTATICAYLDVCVEAGEKTWAMEAWNRYCTELKFLEPGEVDPKPISRVPFSLTREELLYLPKWKKHFDHDPNLDVMDLNRFNRTREVYLRMAQVMLAGGERNAFQHFFTKLEEAMLNKPTPVPEPPNPHLVRRPRWAPYEHCKSVHHSPWRLQNNGRALALGPSATIEDEMQSRFFSNDQFLVHSVKEVLRIVLQEHKRAHPTECTRCKTEAFFYKTKDADETLKFCDDLIERLFASLGVRLSNLNTSSLLSTILEVFRVVGKESGAALLQRANEFLERKASLGDAEGSRENLTASNYLQVLSGFADESAFVYNTKKDGTCQYKTGFDPRTTMRHLADVVQEIAGNPHVTWAADMHLQVVETMVGCGTMKANDYFVRNVLRQFSWDSRFLEALYVEYRRQDDVDMWAELTKRALVWTARYNAPASERLRRLIEDDYDTIRVQTRTFRELAVFQFRDVEERRHSRDVVNELPNPWYDYVAHALPFPDRDAGYPDEYGDLGQWRAPGGPGSPVRGPGYYAPPMEGEHQRGYTAEWRDLRNPMRPPEFPTPWERKYRQYARGQHPSYDMVYAGPMPEIFPMRRDFRKPTRWDFHDIEKQGKYRTSGPY</sequence>
<dbReference type="GO" id="GO:0005840">
    <property type="term" value="C:ribosome"/>
    <property type="evidence" value="ECO:0007669"/>
    <property type="project" value="UniProtKB-KW"/>
</dbReference>
<reference evidence="1" key="1">
    <citation type="submission" date="2016-09" db="EMBL/GenBank/DDBJ databases">
        <authorList>
            <person name="Hebert L."/>
            <person name="Moumen B."/>
        </authorList>
    </citation>
    <scope>NUCLEOTIDE SEQUENCE [LARGE SCALE GENOMIC DNA]</scope>
    <source>
        <strain evidence="1">OVI</strain>
    </source>
</reference>
<dbReference type="Gene3D" id="1.25.40.10">
    <property type="entry name" value="Tetratricopeptide repeat domain"/>
    <property type="match status" value="1"/>
</dbReference>
<dbReference type="Proteomes" id="UP000195570">
    <property type="component" value="Unassembled WGS sequence"/>
</dbReference>
<evidence type="ECO:0000313" key="1">
    <source>
        <dbReference type="EMBL" id="SCU66361.1"/>
    </source>
</evidence>
<comment type="caution">
    <text evidence="1">The sequence shown here is derived from an EMBL/GenBank/DDBJ whole genome shotgun (WGS) entry which is preliminary data.</text>
</comment>
<protein>
    <submittedName>
        <fullName evidence="1">Mitochondrial SSU ribosomal protein, putative</fullName>
    </submittedName>
</protein>
<dbReference type="AlphaFoldDB" id="A0A1G4I3I8"/>
<organism evidence="1 2">
    <name type="scientific">Trypanosoma equiperdum</name>
    <dbReference type="NCBI Taxonomy" id="5694"/>
    <lineage>
        <taxon>Eukaryota</taxon>
        <taxon>Discoba</taxon>
        <taxon>Euglenozoa</taxon>
        <taxon>Kinetoplastea</taxon>
        <taxon>Metakinetoplastina</taxon>
        <taxon>Trypanosomatida</taxon>
        <taxon>Trypanosomatidae</taxon>
        <taxon>Trypanosoma</taxon>
    </lineage>
</organism>
<keyword evidence="2" id="KW-1185">Reference proteome</keyword>
<dbReference type="EMBL" id="CZPT02000533">
    <property type="protein sequence ID" value="SCU66361.1"/>
    <property type="molecule type" value="Genomic_DNA"/>
</dbReference>
<dbReference type="RefSeq" id="XP_067077816.1">
    <property type="nucleotide sequence ID" value="XM_067221715.1"/>
</dbReference>
<accession>A0A1G4I3I8</accession>
<gene>
    <name evidence="1" type="ORF">TEOVI_000488100</name>
</gene>
<name>A0A1G4I3I8_TRYEQ</name>
<evidence type="ECO:0000313" key="2">
    <source>
        <dbReference type="Proteomes" id="UP000195570"/>
    </source>
</evidence>
<dbReference type="VEuPathDB" id="TriTrypDB:TEOVI_000488100"/>
<keyword evidence="1" id="KW-0689">Ribosomal protein</keyword>
<keyword evidence="1" id="KW-0687">Ribonucleoprotein</keyword>